<dbReference type="PANTHER" id="PTHR38325">
    <property type="entry name" value="MCG55969"/>
    <property type="match status" value="1"/>
</dbReference>
<protein>
    <submittedName>
        <fullName evidence="2">Uncharacterized protein</fullName>
    </submittedName>
</protein>
<dbReference type="Pfam" id="PF17665">
    <property type="entry name" value="DUF5527"/>
    <property type="match status" value="1"/>
</dbReference>
<evidence type="ECO:0000313" key="3">
    <source>
        <dbReference type="Proteomes" id="UP000694580"/>
    </source>
</evidence>
<reference evidence="2" key="2">
    <citation type="submission" date="2025-08" db="UniProtKB">
        <authorList>
            <consortium name="Ensembl"/>
        </authorList>
    </citation>
    <scope>IDENTIFICATION</scope>
</reference>
<dbReference type="GeneTree" id="ENSGT00990000204198"/>
<reference evidence="2 3" key="1">
    <citation type="submission" date="2020-06" db="EMBL/GenBank/DDBJ databases">
        <authorList>
            <consortium name="Wellcome Sanger Institute Data Sharing"/>
        </authorList>
    </citation>
    <scope>NUCLEOTIDE SEQUENCE [LARGE SCALE GENOMIC DNA]</scope>
</reference>
<evidence type="ECO:0000256" key="1">
    <source>
        <dbReference type="SAM" id="Phobius"/>
    </source>
</evidence>
<evidence type="ECO:0000313" key="2">
    <source>
        <dbReference type="Ensembl" id="ENSDCDP00010048269.1"/>
    </source>
</evidence>
<accession>A0AAY4DSQ4</accession>
<organism evidence="2 3">
    <name type="scientific">Denticeps clupeoides</name>
    <name type="common">denticle herring</name>
    <dbReference type="NCBI Taxonomy" id="299321"/>
    <lineage>
        <taxon>Eukaryota</taxon>
        <taxon>Metazoa</taxon>
        <taxon>Chordata</taxon>
        <taxon>Craniata</taxon>
        <taxon>Vertebrata</taxon>
        <taxon>Euteleostomi</taxon>
        <taxon>Actinopterygii</taxon>
        <taxon>Neopterygii</taxon>
        <taxon>Teleostei</taxon>
        <taxon>Clupei</taxon>
        <taxon>Clupeiformes</taxon>
        <taxon>Denticipitoidei</taxon>
        <taxon>Denticipitidae</taxon>
        <taxon>Denticeps</taxon>
    </lineage>
</organism>
<feature type="transmembrane region" description="Helical" evidence="1">
    <location>
        <begin position="43"/>
        <end position="62"/>
    </location>
</feature>
<dbReference type="Ensembl" id="ENSDCDT00010058603.1">
    <property type="protein sequence ID" value="ENSDCDP00010048269.1"/>
    <property type="gene ID" value="ENSDCDG00010029116.1"/>
</dbReference>
<dbReference type="AlphaFoldDB" id="A0AAY4DSQ4"/>
<sequence length="129" mass="14272">MTDLLFNTSSFLFTQEVPPANFTLSTLPSTMIPATPHNPLTTIIIAFCILMLLGAVAAFLILCRGADPFDSDCAPAELFPCGETLSSEPQLKLWKRLGSVRQHHRRHPTSPWLRLCGLHSVVYTSVVYT</sequence>
<keyword evidence="1" id="KW-1133">Transmembrane helix</keyword>
<keyword evidence="1" id="KW-0472">Membrane</keyword>
<keyword evidence="1" id="KW-0812">Transmembrane</keyword>
<keyword evidence="3" id="KW-1185">Reference proteome</keyword>
<dbReference type="Proteomes" id="UP000694580">
    <property type="component" value="Chromosome 2"/>
</dbReference>
<proteinExistence type="predicted"/>
<reference evidence="2" key="3">
    <citation type="submission" date="2025-09" db="UniProtKB">
        <authorList>
            <consortium name="Ensembl"/>
        </authorList>
    </citation>
    <scope>IDENTIFICATION</scope>
</reference>
<name>A0AAY4DSQ4_9TELE</name>
<dbReference type="PANTHER" id="PTHR38325:SF1">
    <property type="entry name" value="GENE, 17455-RELATED"/>
    <property type="match status" value="1"/>
</dbReference>
<dbReference type="InterPro" id="IPR039954">
    <property type="entry name" value="DUF5527"/>
</dbReference>